<evidence type="ECO:0000313" key="2">
    <source>
        <dbReference type="Proteomes" id="UP001610334"/>
    </source>
</evidence>
<reference evidence="1 2" key="1">
    <citation type="submission" date="2024-07" db="EMBL/GenBank/DDBJ databases">
        <title>Section-level genome sequencing and comparative genomics of Aspergillus sections Usti and Cavernicolus.</title>
        <authorList>
            <consortium name="Lawrence Berkeley National Laboratory"/>
            <person name="Nybo J.L."/>
            <person name="Vesth T.C."/>
            <person name="Theobald S."/>
            <person name="Frisvad J.C."/>
            <person name="Larsen T.O."/>
            <person name="Kjaerboelling I."/>
            <person name="Rothschild-Mancinelli K."/>
            <person name="Lyhne E.K."/>
            <person name="Kogle M.E."/>
            <person name="Barry K."/>
            <person name="Clum A."/>
            <person name="Na H."/>
            <person name="Ledsgaard L."/>
            <person name="Lin J."/>
            <person name="Lipzen A."/>
            <person name="Kuo A."/>
            <person name="Riley R."/>
            <person name="Mondo S."/>
            <person name="Labutti K."/>
            <person name="Haridas S."/>
            <person name="Pangalinan J."/>
            <person name="Salamov A.A."/>
            <person name="Simmons B.A."/>
            <person name="Magnuson J.K."/>
            <person name="Chen J."/>
            <person name="Drula E."/>
            <person name="Henrissat B."/>
            <person name="Wiebenga A."/>
            <person name="Lubbers R.J."/>
            <person name="Gomes A.C."/>
            <person name="Makela M.R."/>
            <person name="Stajich J."/>
            <person name="Grigoriev I.V."/>
            <person name="Mortensen U.H."/>
            <person name="De Vries R.P."/>
            <person name="Baker S.E."/>
            <person name="Andersen M.R."/>
        </authorList>
    </citation>
    <scope>NUCLEOTIDE SEQUENCE [LARGE SCALE GENOMIC DNA]</scope>
    <source>
        <strain evidence="1 2">CBS 588.65</strain>
    </source>
</reference>
<evidence type="ECO:0000313" key="1">
    <source>
        <dbReference type="EMBL" id="KAL2811231.1"/>
    </source>
</evidence>
<comment type="caution">
    <text evidence="1">The sequence shown here is derived from an EMBL/GenBank/DDBJ whole genome shotgun (WGS) entry which is preliminary data.</text>
</comment>
<protein>
    <recommendedName>
        <fullName evidence="3">Amine oxidase domain-containing protein</fullName>
    </recommendedName>
</protein>
<dbReference type="EMBL" id="JBFXLT010000060">
    <property type="protein sequence ID" value="KAL2811231.1"/>
    <property type="molecule type" value="Genomic_DNA"/>
</dbReference>
<dbReference type="Proteomes" id="UP001610334">
    <property type="component" value="Unassembled WGS sequence"/>
</dbReference>
<evidence type="ECO:0008006" key="3">
    <source>
        <dbReference type="Google" id="ProtNLM"/>
    </source>
</evidence>
<organism evidence="1 2">
    <name type="scientific">Aspergillus granulosus</name>
    <dbReference type="NCBI Taxonomy" id="176169"/>
    <lineage>
        <taxon>Eukaryota</taxon>
        <taxon>Fungi</taxon>
        <taxon>Dikarya</taxon>
        <taxon>Ascomycota</taxon>
        <taxon>Pezizomycotina</taxon>
        <taxon>Eurotiomycetes</taxon>
        <taxon>Eurotiomycetidae</taxon>
        <taxon>Eurotiales</taxon>
        <taxon>Aspergillaceae</taxon>
        <taxon>Aspergillus</taxon>
        <taxon>Aspergillus subgen. Nidulantes</taxon>
    </lineage>
</organism>
<name>A0ABR4H6Z3_9EURO</name>
<sequence length="334" mass="37281">MRFSLDYGVWVYSNNTEATLFFEHFGIPTMGLDFLGCRRERVPPLTGNILLQHPYLADGWELPDPVPENFLLFFCGFVEKHNLDAAVETLTLYAQGLGNILDYPAVYVMKYFSFAVVLGIQSGFTTSASMANGKLYETAQAELGGDVLLSSAVVTMGRSDTGHRILVSTPEGNQLVLAHRLVVAIPPTLQNLANFDLDDHEAALFSQLDGSYYYTTVLNISGIPQDIQNLFTGFFSGGTYNLTEQEVRTTIRDNIRQLQVAGYETSDPEILAYGNHSPFNLFVSADAIANGFYRDLYVLQGLRRTWYTGAAWHAHDSAALWRFTERLLQRVIAD</sequence>
<gene>
    <name evidence="1" type="ORF">BJX63DRAFT_444267</name>
</gene>
<keyword evidence="2" id="KW-1185">Reference proteome</keyword>
<proteinExistence type="predicted"/>
<dbReference type="InterPro" id="IPR036188">
    <property type="entry name" value="FAD/NAD-bd_sf"/>
</dbReference>
<dbReference type="Gene3D" id="3.50.50.60">
    <property type="entry name" value="FAD/NAD(P)-binding domain"/>
    <property type="match status" value="1"/>
</dbReference>
<dbReference type="SUPFAM" id="SSF51905">
    <property type="entry name" value="FAD/NAD(P)-binding domain"/>
    <property type="match status" value="1"/>
</dbReference>
<dbReference type="Gene3D" id="1.10.405.20">
    <property type="match status" value="1"/>
</dbReference>
<accession>A0ABR4H6Z3</accession>